<accession>A0A6B9Q501</accession>
<organism evidence="1 2">
    <name type="scientific">Plasmopara viticola lesion associated mononegaambi virus 6</name>
    <dbReference type="NCBI Taxonomy" id="2692018"/>
    <lineage>
        <taxon>Viruses</taxon>
        <taxon>Riboviria</taxon>
        <taxon>Orthornavirae</taxon>
        <taxon>Negarnaviricota</taxon>
        <taxon>Haploviricotina</taxon>
        <taxon>Monjiviricetes</taxon>
        <taxon>Mononegavirales</taxon>
        <taxon>Mymonaviridae</taxon>
        <taxon>Penicillimonavirus</taxon>
        <taxon>Penicillimonavirus epsilonplasmoparae</taxon>
    </lineage>
</organism>
<keyword evidence="1" id="KW-0946">Virion</keyword>
<name>A0A6B9Q501_9MONO</name>
<keyword evidence="2" id="KW-1185">Reference proteome</keyword>
<dbReference type="RefSeq" id="YP_010798434.1">
    <property type="nucleotide sequence ID" value="NC_076456.1"/>
</dbReference>
<proteinExistence type="predicted"/>
<dbReference type="GO" id="GO:0019013">
    <property type="term" value="C:viral nucleocapsid"/>
    <property type="evidence" value="ECO:0007669"/>
    <property type="project" value="UniProtKB-KW"/>
</dbReference>
<keyword evidence="1" id="KW-0543">Viral nucleoprotein</keyword>
<dbReference type="GeneID" id="80536633"/>
<dbReference type="KEGG" id="vg:80536633"/>
<dbReference type="EMBL" id="MN557001">
    <property type="protein sequence ID" value="QHD64778.1"/>
    <property type="molecule type" value="Genomic_RNA"/>
</dbReference>
<evidence type="ECO:0000313" key="1">
    <source>
        <dbReference type="EMBL" id="QHD64778.1"/>
    </source>
</evidence>
<sequence>MRRVLVLPAASGKSTMIRTGLPSNVREADDVCHHTETLELAALRESGKLTGNWTPYDKLYGSILISRTQSDTIILIASTELAVQSGLIVIGRFLLEYGLWCENVIRRGQTIGKYVSNYMAEKDENHVLCNSREELYLAVKKTCESV</sequence>
<evidence type="ECO:0000313" key="2">
    <source>
        <dbReference type="Proteomes" id="UP000678483"/>
    </source>
</evidence>
<dbReference type="Proteomes" id="UP000678483">
    <property type="component" value="Segment"/>
</dbReference>
<reference evidence="1" key="1">
    <citation type="journal article" date="2020" name="Virus Evol.">
        <title>Analysis of the virome associated to grapevine downy mildew lesions reveals new mycovirus lineages.</title>
        <authorList>
            <person name="Chiapello M."/>
            <person name="Rodriguez-Romero J."/>
            <person name="Ayllon M.A."/>
            <person name="Turina M."/>
        </authorList>
    </citation>
    <scope>NUCLEOTIDE SEQUENCE</scope>
    <source>
        <strain evidence="1">DMG-F_DN40135</strain>
    </source>
</reference>
<protein>
    <submittedName>
        <fullName evidence="1">Putative nucleocapsid</fullName>
    </submittedName>
</protein>